<reference evidence="3" key="1">
    <citation type="journal article" date="2019" name="Int. J. Syst. Evol. Microbiol.">
        <title>The Global Catalogue of Microorganisms (GCM) 10K type strain sequencing project: providing services to taxonomists for standard genome sequencing and annotation.</title>
        <authorList>
            <consortium name="The Broad Institute Genomics Platform"/>
            <consortium name="The Broad Institute Genome Sequencing Center for Infectious Disease"/>
            <person name="Wu L."/>
            <person name="Ma J."/>
        </authorList>
    </citation>
    <scope>NUCLEOTIDE SEQUENCE [LARGE SCALE GENOMIC DNA]</scope>
    <source>
        <strain evidence="3">CGMCC 1.15067</strain>
    </source>
</reference>
<comment type="caution">
    <text evidence="2">The sequence shown here is derived from an EMBL/GenBank/DDBJ whole genome shotgun (WGS) entry which is preliminary data.</text>
</comment>
<keyword evidence="3" id="KW-1185">Reference proteome</keyword>
<keyword evidence="2" id="KW-0413">Isomerase</keyword>
<dbReference type="InterPro" id="IPR050312">
    <property type="entry name" value="IolE/XylAMocC-like"/>
</dbReference>
<sequence length="281" mass="31192">MIRGISQAGLGHISTEELVRSARQYGFGAVDINTDTLIADHGIEGTRQLLEDHQVIIGSIGLPVEWRQSDSTFREQLTSLAVTAHHASLLGCQRCCTYILPATDESPAAYMAQSIVRLRQIASILDAYGIRLGLEFVGPYHLRTAWKYPFIHTVADTLTMIDGIDRSNVGLLVDAYHCYTTDFTADDLRQLRADQIVHVHINDARDVPLDQVLDNDRLYPAEGVIDLPAFLQALQDIGYTGVVAQEILSKESPTDSIASLWERSQRGFDHAFRNISPSAFQ</sequence>
<evidence type="ECO:0000313" key="3">
    <source>
        <dbReference type="Proteomes" id="UP001597403"/>
    </source>
</evidence>
<dbReference type="PANTHER" id="PTHR12110:SF21">
    <property type="entry name" value="XYLOSE ISOMERASE-LIKE TIM BARREL DOMAIN-CONTAINING PROTEIN"/>
    <property type="match status" value="1"/>
</dbReference>
<dbReference type="PANTHER" id="PTHR12110">
    <property type="entry name" value="HYDROXYPYRUVATE ISOMERASE"/>
    <property type="match status" value="1"/>
</dbReference>
<dbReference type="EMBL" id="JBHUGF010000010">
    <property type="protein sequence ID" value="MFD1990656.1"/>
    <property type="molecule type" value="Genomic_DNA"/>
</dbReference>
<dbReference type="Proteomes" id="UP001597403">
    <property type="component" value="Unassembled WGS sequence"/>
</dbReference>
<gene>
    <name evidence="2" type="ORF">ACFSGI_11860</name>
</gene>
<feature type="domain" description="Xylose isomerase-like TIM barrel" evidence="1">
    <location>
        <begin position="20"/>
        <end position="251"/>
    </location>
</feature>
<organism evidence="2 3">
    <name type="scientific">Paenibacillus nicotianae</name>
    <dbReference type="NCBI Taxonomy" id="1526551"/>
    <lineage>
        <taxon>Bacteria</taxon>
        <taxon>Bacillati</taxon>
        <taxon>Bacillota</taxon>
        <taxon>Bacilli</taxon>
        <taxon>Bacillales</taxon>
        <taxon>Paenibacillaceae</taxon>
        <taxon>Paenibacillus</taxon>
    </lineage>
</organism>
<dbReference type="InterPro" id="IPR013022">
    <property type="entry name" value="Xyl_isomerase-like_TIM-brl"/>
</dbReference>
<dbReference type="InterPro" id="IPR036237">
    <property type="entry name" value="Xyl_isomerase-like_sf"/>
</dbReference>
<dbReference type="Gene3D" id="3.20.20.150">
    <property type="entry name" value="Divalent-metal-dependent TIM barrel enzymes"/>
    <property type="match status" value="1"/>
</dbReference>
<proteinExistence type="predicted"/>
<accession>A0ABW4UVZ8</accession>
<evidence type="ECO:0000313" key="2">
    <source>
        <dbReference type="EMBL" id="MFD1990656.1"/>
    </source>
</evidence>
<protein>
    <submittedName>
        <fullName evidence="2">Sugar phosphate isomerase/epimerase family protein</fullName>
    </submittedName>
</protein>
<name>A0ABW4UVZ8_9BACL</name>
<dbReference type="GO" id="GO:0016853">
    <property type="term" value="F:isomerase activity"/>
    <property type="evidence" value="ECO:0007669"/>
    <property type="project" value="UniProtKB-KW"/>
</dbReference>
<dbReference type="RefSeq" id="WP_204824333.1">
    <property type="nucleotide sequence ID" value="NZ_JBHUGF010000010.1"/>
</dbReference>
<evidence type="ECO:0000259" key="1">
    <source>
        <dbReference type="Pfam" id="PF01261"/>
    </source>
</evidence>
<dbReference type="Pfam" id="PF01261">
    <property type="entry name" value="AP_endonuc_2"/>
    <property type="match status" value="1"/>
</dbReference>
<dbReference type="SUPFAM" id="SSF51658">
    <property type="entry name" value="Xylose isomerase-like"/>
    <property type="match status" value="1"/>
</dbReference>